<sequence length="288" mass="30851">MAEKRQHHQQRHILVLGGTGTTGRRVAARLRALGHPVRIGSRTGEPVRFDWTDRATWGPALDGIDAVYVVPHEGERLTRPFLALAEKAGVRRAVLLSGRGVDVPDYMSDGNPSAITHLDGDAAIRETGLEWTVVRPSWFAQNFSEGFFADAVRSGELPLAAAEGAVPFVDAEDIADVVVAALTEEGHQGRTYELSGPRLLTFAEAAAVISVVSGRPLRYVPLTPEEYTAGLVSAGVPAEEAVWFADSLSPVRRGIEAHLSDGVREALGREPRDFTAFAADAAEAGAWG</sequence>
<dbReference type="CDD" id="cd05269">
    <property type="entry name" value="TMR_SDR_a"/>
    <property type="match status" value="1"/>
</dbReference>
<proteinExistence type="predicted"/>
<feature type="domain" description="NAD(P)-binding" evidence="1">
    <location>
        <begin position="17"/>
        <end position="184"/>
    </location>
</feature>
<dbReference type="PANTHER" id="PTHR43162">
    <property type="match status" value="1"/>
</dbReference>
<dbReference type="Proteomes" id="UP000320580">
    <property type="component" value="Chromosome"/>
</dbReference>
<protein>
    <submittedName>
        <fullName evidence="2">SDR family oxidoreductase</fullName>
    </submittedName>
</protein>
<dbReference type="AlphaFoldDB" id="A0A5B8J6J3"/>
<dbReference type="SUPFAM" id="SSF51735">
    <property type="entry name" value="NAD(P)-binding Rossmann-fold domains"/>
    <property type="match status" value="1"/>
</dbReference>
<dbReference type="Gene3D" id="3.90.25.10">
    <property type="entry name" value="UDP-galactose 4-epimerase, domain 1"/>
    <property type="match status" value="1"/>
</dbReference>
<dbReference type="OrthoDB" id="3250520at2"/>
<dbReference type="KEGG" id="sqz:FQU76_10905"/>
<dbReference type="Pfam" id="PF13460">
    <property type="entry name" value="NAD_binding_10"/>
    <property type="match status" value="1"/>
</dbReference>
<dbReference type="InterPro" id="IPR051604">
    <property type="entry name" value="Ergot_Alk_Oxidoreductase"/>
</dbReference>
<dbReference type="RefSeq" id="WP_146480237.1">
    <property type="nucleotide sequence ID" value="NZ_CP042266.1"/>
</dbReference>
<accession>A0A5B8J6J3</accession>
<name>A0A5B8J6J3_9ACTN</name>
<dbReference type="InterPro" id="IPR036291">
    <property type="entry name" value="NAD(P)-bd_dom_sf"/>
</dbReference>
<dbReference type="Gene3D" id="3.40.50.720">
    <property type="entry name" value="NAD(P)-binding Rossmann-like Domain"/>
    <property type="match status" value="1"/>
</dbReference>
<evidence type="ECO:0000313" key="3">
    <source>
        <dbReference type="Proteomes" id="UP000320580"/>
    </source>
</evidence>
<reference evidence="2 3" key="1">
    <citation type="submission" date="2019-07" db="EMBL/GenBank/DDBJ databases">
        <authorList>
            <person name="Zhu P."/>
        </authorList>
    </citation>
    <scope>NUCLEOTIDE SEQUENCE [LARGE SCALE GENOMIC DNA]</scope>
    <source>
        <strain evidence="2 3">SSL-25</strain>
    </source>
</reference>
<dbReference type="InterPro" id="IPR016040">
    <property type="entry name" value="NAD(P)-bd_dom"/>
</dbReference>
<dbReference type="PANTHER" id="PTHR43162:SF1">
    <property type="entry name" value="PRESTALK A DIFFERENTIATION PROTEIN A"/>
    <property type="match status" value="1"/>
</dbReference>
<evidence type="ECO:0000259" key="1">
    <source>
        <dbReference type="Pfam" id="PF13460"/>
    </source>
</evidence>
<dbReference type="EMBL" id="CP042266">
    <property type="protein sequence ID" value="QDY76947.1"/>
    <property type="molecule type" value="Genomic_DNA"/>
</dbReference>
<evidence type="ECO:0000313" key="2">
    <source>
        <dbReference type="EMBL" id="QDY76947.1"/>
    </source>
</evidence>
<gene>
    <name evidence="2" type="ORF">FQU76_10905</name>
</gene>
<keyword evidence="3" id="KW-1185">Reference proteome</keyword>
<organism evidence="2 3">
    <name type="scientific">Streptomyces qinzhouensis</name>
    <dbReference type="NCBI Taxonomy" id="2599401"/>
    <lineage>
        <taxon>Bacteria</taxon>
        <taxon>Bacillati</taxon>
        <taxon>Actinomycetota</taxon>
        <taxon>Actinomycetes</taxon>
        <taxon>Kitasatosporales</taxon>
        <taxon>Streptomycetaceae</taxon>
        <taxon>Streptomyces</taxon>
    </lineage>
</organism>